<dbReference type="AlphaFoldDB" id="A0A3M2RLB2"/>
<dbReference type="OrthoDB" id="6400257at2"/>
<comment type="caution">
    <text evidence="2">The sequence shown here is derived from an EMBL/GenBank/DDBJ whole genome shotgun (WGS) entry which is preliminary data.</text>
</comment>
<protein>
    <recommendedName>
        <fullName evidence="1">Methyltransferase FkbM domain-containing protein</fullName>
    </recommendedName>
</protein>
<dbReference type="EMBL" id="QMDL01000001">
    <property type="protein sequence ID" value="RMJ06127.1"/>
    <property type="molecule type" value="Genomic_DNA"/>
</dbReference>
<dbReference type="Gene3D" id="3.40.50.150">
    <property type="entry name" value="Vaccinia Virus protein VP39"/>
    <property type="match status" value="1"/>
</dbReference>
<dbReference type="SUPFAM" id="SSF53335">
    <property type="entry name" value="S-adenosyl-L-methionine-dependent methyltransferases"/>
    <property type="match status" value="1"/>
</dbReference>
<dbReference type="Pfam" id="PF05050">
    <property type="entry name" value="Methyltransf_21"/>
    <property type="match status" value="1"/>
</dbReference>
<name>A0A3M2RLB2_9GAMM</name>
<evidence type="ECO:0000313" key="2">
    <source>
        <dbReference type="EMBL" id="RMJ06127.1"/>
    </source>
</evidence>
<evidence type="ECO:0000313" key="3">
    <source>
        <dbReference type="Proteomes" id="UP000265903"/>
    </source>
</evidence>
<proteinExistence type="predicted"/>
<dbReference type="InterPro" id="IPR006342">
    <property type="entry name" value="FkbM_mtfrase"/>
</dbReference>
<dbReference type="RefSeq" id="WP_114333592.1">
    <property type="nucleotide sequence ID" value="NZ_QMDL01000001.1"/>
</dbReference>
<keyword evidence="3" id="KW-1185">Reference proteome</keyword>
<dbReference type="Proteomes" id="UP000265903">
    <property type="component" value="Unassembled WGS sequence"/>
</dbReference>
<feature type="domain" description="Methyltransferase FkbM" evidence="1">
    <location>
        <begin position="46"/>
        <end position="234"/>
    </location>
</feature>
<organism evidence="2 3">
    <name type="scientific">Marinobacter litoralis</name>
    <dbReference type="NCBI Taxonomy" id="187981"/>
    <lineage>
        <taxon>Bacteria</taxon>
        <taxon>Pseudomonadati</taxon>
        <taxon>Pseudomonadota</taxon>
        <taxon>Gammaproteobacteria</taxon>
        <taxon>Pseudomonadales</taxon>
        <taxon>Marinobacteraceae</taxon>
        <taxon>Marinobacter</taxon>
    </lineage>
</organism>
<accession>A0A3M2RLB2</accession>
<gene>
    <name evidence="2" type="ORF">DOQ08_00812</name>
</gene>
<evidence type="ECO:0000259" key="1">
    <source>
        <dbReference type="Pfam" id="PF05050"/>
    </source>
</evidence>
<dbReference type="InterPro" id="IPR029063">
    <property type="entry name" value="SAM-dependent_MTases_sf"/>
</dbReference>
<reference evidence="2 3" key="1">
    <citation type="submission" date="2018-08" db="EMBL/GenBank/DDBJ databases">
        <title>Whole Genome Sequence of the Moderate Halophilic Marine Bacterium Marinobacter litoralis Sw-45.</title>
        <authorList>
            <person name="Musa H."/>
        </authorList>
    </citation>
    <scope>NUCLEOTIDE SEQUENCE [LARGE SCALE GENOMIC DNA]</scope>
    <source>
        <strain evidence="2 3">Sw-45</strain>
    </source>
</reference>
<sequence length="250" mass="28795">MKQLVTKFIKRHPRLYDFVNNKRTTHGELGEWLNSLEKFGPINFIQVGASDGLRWDPLRKHIVKNKWRGVLVEPLPLVYELLKKNYYYFSKNDNLQFVNAAISHQTGGTLKFWSCSKKFLEGMDIDQQLFWLRMSSVDENFIAGKIETITNKTVTNDCIVNFNTPILTISEIVKCYLNGTSPDLIFIDAEGHDDSVIYGISFELYKPRWIVFESTALGLDRSRKLLDFLTEKGYFVNVMGSDTLASLESS</sequence>